<sequence>MKVSVSMYSLASTIKQEGWSVADFIHYAKKISLDGVELLDFYWKGEDPSSEIIEAKEALHDTGLVVSAYDVSNNFVKESEEERAAEVEKILKGISVAKEFGTDIVRVFCGDLHGALTYEDGQQWIIDGLKACAPKAEAAGVTLAIENHGLLAGKSRQVEDIIKNVDSPWVKSTFDTGNFLLVHEEPQLAFDRLKREIVHVHFKDFREKEEGDGPGFKSTQGVELVGTVPGDGQVDLSYIVDGLKQEGYEGWLSIEYEGHDDAREANEEAVRRLRHLLVREGA</sequence>
<dbReference type="Proteomes" id="UP000076510">
    <property type="component" value="Unassembled WGS sequence"/>
</dbReference>
<protein>
    <submittedName>
        <fullName evidence="1">AP endonuclease</fullName>
    </submittedName>
</protein>
<dbReference type="PANTHER" id="PTHR12110">
    <property type="entry name" value="HYDROXYPYRUVATE ISOMERASE"/>
    <property type="match status" value="1"/>
</dbReference>
<organism evidence="1 2">
    <name type="scientific">Rossellomorea marisflavi</name>
    <dbReference type="NCBI Taxonomy" id="189381"/>
    <lineage>
        <taxon>Bacteria</taxon>
        <taxon>Bacillati</taxon>
        <taxon>Bacillota</taxon>
        <taxon>Bacilli</taxon>
        <taxon>Bacillales</taxon>
        <taxon>Bacillaceae</taxon>
        <taxon>Rossellomorea</taxon>
    </lineage>
</organism>
<accession>A0A163J633</accession>
<dbReference type="GO" id="GO:0004519">
    <property type="term" value="F:endonuclease activity"/>
    <property type="evidence" value="ECO:0007669"/>
    <property type="project" value="UniProtKB-KW"/>
</dbReference>
<dbReference type="PATRIC" id="fig|189381.11.peg.3895"/>
<comment type="caution">
    <text evidence="1">The sequence shown here is derived from an EMBL/GenBank/DDBJ whole genome shotgun (WGS) entry which is preliminary data.</text>
</comment>
<dbReference type="AlphaFoldDB" id="A0A163J633"/>
<dbReference type="PANTHER" id="PTHR12110:SF53">
    <property type="entry name" value="BLR5974 PROTEIN"/>
    <property type="match status" value="1"/>
</dbReference>
<name>A0A163J633_9BACI</name>
<reference evidence="2" key="1">
    <citation type="submission" date="2016-01" db="EMBL/GenBank/DDBJ databases">
        <title>Whole genome sequencing of Bhargavaea cecembensis T14.</title>
        <authorList>
            <person name="Hong K.W."/>
        </authorList>
    </citation>
    <scope>NUCLEOTIDE SEQUENCE [LARGE SCALE GENOMIC DNA]</scope>
    <source>
        <strain evidence="2">M19</strain>
    </source>
</reference>
<proteinExistence type="predicted"/>
<dbReference type="RefSeq" id="WP_048014778.1">
    <property type="nucleotide sequence ID" value="NZ_CP047095.1"/>
</dbReference>
<dbReference type="EMBL" id="LQQY01000043">
    <property type="protein sequence ID" value="KZE44446.1"/>
    <property type="molecule type" value="Genomic_DNA"/>
</dbReference>
<dbReference type="InterPro" id="IPR036237">
    <property type="entry name" value="Xyl_isomerase-like_sf"/>
</dbReference>
<keyword evidence="1" id="KW-0378">Hydrolase</keyword>
<dbReference type="OrthoDB" id="256906at2"/>
<dbReference type="Pfam" id="PF01261">
    <property type="entry name" value="AP_endonuc_2"/>
    <property type="match status" value="1"/>
</dbReference>
<dbReference type="Gene3D" id="3.20.20.150">
    <property type="entry name" value="Divalent-metal-dependent TIM barrel enzymes"/>
    <property type="match status" value="1"/>
</dbReference>
<evidence type="ECO:0000313" key="1">
    <source>
        <dbReference type="EMBL" id="KZE44446.1"/>
    </source>
</evidence>
<dbReference type="InterPro" id="IPR013022">
    <property type="entry name" value="Xyl_isomerase-like_TIM-brl"/>
</dbReference>
<evidence type="ECO:0000313" key="2">
    <source>
        <dbReference type="Proteomes" id="UP000076510"/>
    </source>
</evidence>
<dbReference type="SUPFAM" id="SSF51658">
    <property type="entry name" value="Xylose isomerase-like"/>
    <property type="match status" value="1"/>
</dbReference>
<keyword evidence="1" id="KW-0540">Nuclease</keyword>
<gene>
    <name evidence="1" type="ORF">AV649_07405</name>
</gene>
<keyword evidence="1" id="KW-0255">Endonuclease</keyword>
<dbReference type="InterPro" id="IPR050312">
    <property type="entry name" value="IolE/XylAMocC-like"/>
</dbReference>